<evidence type="ECO:0000313" key="5">
    <source>
        <dbReference type="Proteomes" id="UP000472727"/>
    </source>
</evidence>
<feature type="signal peptide" evidence="1">
    <location>
        <begin position="1"/>
        <end position="23"/>
    </location>
</feature>
<sequence>MLVSSRFNLLVVALVAFVSFVTARTVITSQTCATRYCGSPPKKTYRITKTIRKTIPYTKVRWKTVIKPRITRTVTATKTVTSQRYFTIWKTFSTSTLANTIWIGTTTHTRTVHATLTITTATVTLPTFTSTITTPSITVPAPSGFLSIEDDPMNFGVGPDADIDPNWPWWAGGEKRRRDAQPDPAAVQKKYVTAVTCTKILITKTGTSDLWKTTTKAASTTTKIVLTTKTALPPVITTTKTTTKVQLITTSKYKVAFFSSIFTRTLTSYTDTTVYLSTVSTSLPAPTYYAACGERNRAPNPVYRGVYHVDGGDAIAGETTKVIFSNGTSYNCCEACHTYNEGGATCAGSAWSPLTEFGEQPCQEPPVGSRPCPEFTTRCELVIVAPDAPVQCPRRQFKFIYAALRPPRTVSNGPKCARFSFYGFSEEPWP</sequence>
<evidence type="ECO:0000313" key="4">
    <source>
        <dbReference type="EMBL" id="KAF3226677.1"/>
    </source>
</evidence>
<evidence type="ECO:0000256" key="1">
    <source>
        <dbReference type="SAM" id="SignalP"/>
    </source>
</evidence>
<dbReference type="EMBL" id="WIPF01000022">
    <property type="protein sequence ID" value="KAF3226677.1"/>
    <property type="molecule type" value="Genomic_DNA"/>
</dbReference>
<dbReference type="EMBL" id="WIWT01000002">
    <property type="protein sequence ID" value="KAF3222996.1"/>
    <property type="molecule type" value="Genomic_DNA"/>
</dbReference>
<gene>
    <name evidence="3" type="ORF">TWF106_000791</name>
    <name evidence="4" type="ORF">TWF191_004500</name>
    <name evidence="2" type="ORF">TWF679_004194</name>
</gene>
<dbReference type="Proteomes" id="UP000472727">
    <property type="component" value="Unassembled WGS sequence"/>
</dbReference>
<feature type="chain" id="PRO_5041134525" evidence="1">
    <location>
        <begin position="24"/>
        <end position="430"/>
    </location>
</feature>
<comment type="caution">
    <text evidence="2">The sequence shown here is derived from an EMBL/GenBank/DDBJ whole genome shotgun (WGS) entry which is preliminary data.</text>
</comment>
<evidence type="ECO:0000313" key="2">
    <source>
        <dbReference type="EMBL" id="KAF3222996.1"/>
    </source>
</evidence>
<evidence type="ECO:0000313" key="3">
    <source>
        <dbReference type="EMBL" id="KAF3226296.1"/>
    </source>
</evidence>
<dbReference type="Proteomes" id="UP000483672">
    <property type="component" value="Unassembled WGS sequence"/>
</dbReference>
<accession>A0A6G1MAX9</accession>
<dbReference type="Proteomes" id="UP000614610">
    <property type="component" value="Unassembled WGS sequence"/>
</dbReference>
<evidence type="ECO:0000313" key="7">
    <source>
        <dbReference type="Proteomes" id="UP000614610"/>
    </source>
</evidence>
<evidence type="ECO:0000313" key="6">
    <source>
        <dbReference type="Proteomes" id="UP000483672"/>
    </source>
</evidence>
<proteinExistence type="predicted"/>
<reference evidence="5 6" key="1">
    <citation type="submission" date="2019-06" db="EMBL/GenBank/DDBJ databases">
        <authorList>
            <person name="Palmer J.M."/>
        </authorList>
    </citation>
    <scope>NUCLEOTIDE SEQUENCE</scope>
    <source>
        <strain evidence="3 5">TWF106</strain>
        <strain evidence="4 6">TWF191</strain>
        <strain evidence="2">TWF679</strain>
    </source>
</reference>
<protein>
    <submittedName>
        <fullName evidence="2">Uncharacterized protein</fullName>
    </submittedName>
</protein>
<dbReference type="OrthoDB" id="5399126at2759"/>
<organism evidence="2 7">
    <name type="scientific">Orbilia oligospora</name>
    <name type="common">Nematode-trapping fungus</name>
    <name type="synonym">Arthrobotrys oligospora</name>
    <dbReference type="NCBI Taxonomy" id="2813651"/>
    <lineage>
        <taxon>Eukaryota</taxon>
        <taxon>Fungi</taxon>
        <taxon>Dikarya</taxon>
        <taxon>Ascomycota</taxon>
        <taxon>Pezizomycotina</taxon>
        <taxon>Orbiliomycetes</taxon>
        <taxon>Orbiliales</taxon>
        <taxon>Orbiliaceae</taxon>
        <taxon>Orbilia</taxon>
    </lineage>
</organism>
<keyword evidence="1" id="KW-0732">Signal</keyword>
<dbReference type="AlphaFoldDB" id="A0A6G1MAX9"/>
<dbReference type="EMBL" id="WIWS01000011">
    <property type="protein sequence ID" value="KAF3226296.1"/>
    <property type="molecule type" value="Genomic_DNA"/>
</dbReference>
<name>A0A6G1MAX9_ORBOL</name>